<gene>
    <name evidence="1" type="ORF">DSO57_1034011</name>
</gene>
<comment type="caution">
    <text evidence="1">The sequence shown here is derived from an EMBL/GenBank/DDBJ whole genome shotgun (WGS) entry which is preliminary data.</text>
</comment>
<evidence type="ECO:0000313" key="2">
    <source>
        <dbReference type="Proteomes" id="UP001165960"/>
    </source>
</evidence>
<dbReference type="Proteomes" id="UP001165960">
    <property type="component" value="Unassembled WGS sequence"/>
</dbReference>
<keyword evidence="2" id="KW-1185">Reference proteome</keyword>
<organism evidence="1 2">
    <name type="scientific">Entomophthora muscae</name>
    <dbReference type="NCBI Taxonomy" id="34485"/>
    <lineage>
        <taxon>Eukaryota</taxon>
        <taxon>Fungi</taxon>
        <taxon>Fungi incertae sedis</taxon>
        <taxon>Zoopagomycota</taxon>
        <taxon>Entomophthoromycotina</taxon>
        <taxon>Entomophthoromycetes</taxon>
        <taxon>Entomophthorales</taxon>
        <taxon>Entomophthoraceae</taxon>
        <taxon>Entomophthora</taxon>
    </lineage>
</organism>
<name>A0ACC2S272_9FUNG</name>
<evidence type="ECO:0000313" key="1">
    <source>
        <dbReference type="EMBL" id="KAJ9056357.1"/>
    </source>
</evidence>
<sequence length="127" mass="13337">MSSFNNNQLNKLFPGLDTFMQGYAGSLDGEASVYGHSQPAGPSLSTTQECVLSPVSSRMALFAHHAQAAANPNHIATLASRINQVSHGAINGSVRNPFCGSFLGTCGQTAHRPSREGHHKIGASFSI</sequence>
<dbReference type="EMBL" id="QTSX02005956">
    <property type="protein sequence ID" value="KAJ9056357.1"/>
    <property type="molecule type" value="Genomic_DNA"/>
</dbReference>
<proteinExistence type="predicted"/>
<reference evidence="1" key="1">
    <citation type="submission" date="2022-04" db="EMBL/GenBank/DDBJ databases">
        <title>Genome of the entomopathogenic fungus Entomophthora muscae.</title>
        <authorList>
            <person name="Elya C."/>
            <person name="Lovett B.R."/>
            <person name="Lee E."/>
            <person name="Macias A.M."/>
            <person name="Hajek A.E."/>
            <person name="De Bivort B.L."/>
            <person name="Kasson M.T."/>
            <person name="De Fine Licht H.H."/>
            <person name="Stajich J.E."/>
        </authorList>
    </citation>
    <scope>NUCLEOTIDE SEQUENCE</scope>
    <source>
        <strain evidence="1">Berkeley</strain>
    </source>
</reference>
<protein>
    <submittedName>
        <fullName evidence="1">Uncharacterized protein</fullName>
    </submittedName>
</protein>
<accession>A0ACC2S272</accession>